<dbReference type="Pfam" id="PF13558">
    <property type="entry name" value="SbcC_Walker_B"/>
    <property type="match status" value="1"/>
</dbReference>
<feature type="coiled-coil region" evidence="1">
    <location>
        <begin position="227"/>
        <end position="254"/>
    </location>
</feature>
<sequence>MNSRWKMNRIGFVNFWLYDEEEFWFENGRLLLRGQNGSGKSITTQSFIPFILDGDRTPSRLDPFGSSDRRMEYYFLGEEGKEESTGYLFLEFKMEGEESYRTIGIGQRAKRGRSMDFWGFLILDGRRIGYDLLLYREAGSVRIPYDKRDMRQVLGEGNLFTDSPGEYKKLVNQYVFGFRKMEQYEQFIRLLVKVRAPKLSKEFRPSKVYEILNDSLQTLTDEDLRVMVDAMEKMDEIQESLETLERAFEDVKIIRTEYTRYNQYMLAKKAQAYLDRRREVNTARTQLEQLTVRKQELGASIQENQRSLSDLAGREKLLLAEREGILDSDLADVDRRLAEARRKIQELQQREKEWQRRADDANSQIFLHEQKRKFLQDELSGCCDRLEEQKQELEKQQEVLLWEDHGNAVRLLNQEQSAESDRISERLAEYGKQLAECRKVIRLYEEAARLYDEEASRLEELVRKKRELENLQEETMEQVEDCREDWIVSVFEAEKQAVSWHPERTVLLEAEEKVRGYQSFSEAGEIQELLRRDYERQRQKMLDCRMETQHQYDEKAAELRQLTEELEEVKQQEELEPERDDQTQRSREALKAAGIQAVPFYKTIEFSPQMEESDCARLEAQLQRMGLLDALVAAREDLPRIQKECPEFLDSLILAEQKDGVPFSGLTVNEELPDEIKEEVLRILNNIGEATEGSGGLWDGSDTDGGNNEAEAAGNNHPDLAAFVGKDGRFRQGMLAGRAEKTGEAEFVGQLARQRKKEREIRRLQELIAEAETALEKHKEMLEELDEAVDRLEQEYCGLPDFSRLNQALESLQKCSVELEIAEQSVESQDKKEREALERRDICYQQMLRQCRPFPYGRTGEEYEAAADALEEYVKIWQRCRELLAQLERNRESIADREDRIDREEQNLDRALTEKQRCTVEKDACGIQIRQYEEYLNRPEIREQAARLEQMNRELESIREKCESLRIETAKLTDRVELLEKEEPERKEILVRMIGEESFLRRCFEEELSLKLLMNRESDTLEACAEKATGFLRDSDKNREASELLQSLYLVFQRHNGSLASYGTSLEECFGDAPGEEESAVRTAANILRKRVRVVSVWNGKKVYLEEFYQILKNTIDETRLLIQEKDRELFEDILSQTISQQLTDRIAESRKWVEDMSRLMREMDTSMGLSFSLEWKPKKAENDEELDVADLEQILLRDRELLTVEDIEKAASHFRSKIRTEKMMLQENGGMINYMDLVRDAMDYRGWFAFQMYYRRGEEPRKPLTNAAFNRFSGGEKAMAMYVPLFAAVNAQYKKAERNDHPRMIALDEAFAGVDDKNISSMFELVHKLDFDYIMNSQALWGCYDTVDGLRIAELQRPMNSQIVTVIRYTWNGHERILDEQ</sequence>
<evidence type="ECO:0000313" key="4">
    <source>
        <dbReference type="Proteomes" id="UP000823849"/>
    </source>
</evidence>
<dbReference type="InterPro" id="IPR027417">
    <property type="entry name" value="P-loop_NTPase"/>
</dbReference>
<dbReference type="InterPro" id="IPR013496">
    <property type="entry name" value="CHP02680"/>
</dbReference>
<dbReference type="SUPFAM" id="SSF52540">
    <property type="entry name" value="P-loop containing nucleoside triphosphate hydrolases"/>
    <property type="match status" value="1"/>
</dbReference>
<gene>
    <name evidence="3" type="ORF">H9705_07635</name>
</gene>
<dbReference type="Proteomes" id="UP000823849">
    <property type="component" value="Unassembled WGS sequence"/>
</dbReference>
<proteinExistence type="predicted"/>
<feature type="coiled-coil region" evidence="1">
    <location>
        <begin position="545"/>
        <end position="576"/>
    </location>
</feature>
<reference evidence="3" key="1">
    <citation type="journal article" date="2021" name="PeerJ">
        <title>Extensive microbial diversity within the chicken gut microbiome revealed by metagenomics and culture.</title>
        <authorList>
            <person name="Gilroy R."/>
            <person name="Ravi A."/>
            <person name="Getino M."/>
            <person name="Pursley I."/>
            <person name="Horton D.L."/>
            <person name="Alikhan N.F."/>
            <person name="Baker D."/>
            <person name="Gharbi K."/>
            <person name="Hall N."/>
            <person name="Watson M."/>
            <person name="Adriaenssens E.M."/>
            <person name="Foster-Nyarko E."/>
            <person name="Jarju S."/>
            <person name="Secka A."/>
            <person name="Antonio M."/>
            <person name="Oren A."/>
            <person name="Chaudhuri R.R."/>
            <person name="La Ragione R."/>
            <person name="Hildebrand F."/>
            <person name="Pallen M.J."/>
        </authorList>
    </citation>
    <scope>NUCLEOTIDE SEQUENCE</scope>
    <source>
        <strain evidence="3">CHK185-5351</strain>
    </source>
</reference>
<dbReference type="EMBL" id="DWWU01000033">
    <property type="protein sequence ID" value="HJC15680.1"/>
    <property type="molecule type" value="Genomic_DNA"/>
</dbReference>
<keyword evidence="1" id="KW-0175">Coiled coil</keyword>
<organism evidence="3 4">
    <name type="scientific">Candidatus Fusicatenibacter intestinigallinarum</name>
    <dbReference type="NCBI Taxonomy" id="2838598"/>
    <lineage>
        <taxon>Bacteria</taxon>
        <taxon>Bacillati</taxon>
        <taxon>Bacillota</taxon>
        <taxon>Clostridia</taxon>
        <taxon>Lachnospirales</taxon>
        <taxon>Lachnospiraceae</taxon>
        <taxon>Fusicatenibacter</taxon>
    </lineage>
</organism>
<protein>
    <submittedName>
        <fullName evidence="3">TIGR02680 family protein</fullName>
    </submittedName>
</protein>
<feature type="coiled-coil region" evidence="1">
    <location>
        <begin position="884"/>
        <end position="982"/>
    </location>
</feature>
<feature type="compositionally biased region" description="Low complexity" evidence="2">
    <location>
        <begin position="705"/>
        <end position="715"/>
    </location>
</feature>
<comment type="caution">
    <text evidence="3">The sequence shown here is derived from an EMBL/GenBank/DDBJ whole genome shotgun (WGS) entry which is preliminary data.</text>
</comment>
<feature type="coiled-coil region" evidence="1">
    <location>
        <begin position="441"/>
        <end position="485"/>
    </location>
</feature>
<feature type="coiled-coil region" evidence="1">
    <location>
        <begin position="330"/>
        <end position="403"/>
    </location>
</feature>
<name>A0A9D2NAV8_9FIRM</name>
<dbReference type="Gene3D" id="3.40.50.300">
    <property type="entry name" value="P-loop containing nucleotide triphosphate hydrolases"/>
    <property type="match status" value="2"/>
</dbReference>
<feature type="coiled-coil region" evidence="1">
    <location>
        <begin position="754"/>
        <end position="825"/>
    </location>
</feature>
<accession>A0A9D2NAV8</accession>
<dbReference type="NCBIfam" id="TIGR02680">
    <property type="entry name" value="TIGR02680 family protein"/>
    <property type="match status" value="1"/>
</dbReference>
<evidence type="ECO:0000256" key="2">
    <source>
        <dbReference type="SAM" id="MobiDB-lite"/>
    </source>
</evidence>
<evidence type="ECO:0000256" key="1">
    <source>
        <dbReference type="SAM" id="Coils"/>
    </source>
</evidence>
<feature type="region of interest" description="Disordered" evidence="2">
    <location>
        <begin position="692"/>
        <end position="715"/>
    </location>
</feature>
<evidence type="ECO:0000313" key="3">
    <source>
        <dbReference type="EMBL" id="HJC15680.1"/>
    </source>
</evidence>
<reference evidence="3" key="2">
    <citation type="submission" date="2021-04" db="EMBL/GenBank/DDBJ databases">
        <authorList>
            <person name="Gilroy R."/>
        </authorList>
    </citation>
    <scope>NUCLEOTIDE SEQUENCE</scope>
    <source>
        <strain evidence="3">CHK185-5351</strain>
    </source>
</reference>